<keyword evidence="2" id="KW-1185">Reference proteome</keyword>
<reference evidence="1 2" key="1">
    <citation type="journal article" date="2022" name="bioRxiv">
        <title>Genomics of Preaxostyla Flagellates Illuminates Evolutionary Transitions and the Path Towards Mitochondrial Loss.</title>
        <authorList>
            <person name="Novak L.V.F."/>
            <person name="Treitli S.C."/>
            <person name="Pyrih J."/>
            <person name="Halakuc P."/>
            <person name="Pipaliya S.V."/>
            <person name="Vacek V."/>
            <person name="Brzon O."/>
            <person name="Soukal P."/>
            <person name="Eme L."/>
            <person name="Dacks J.B."/>
            <person name="Karnkowska A."/>
            <person name="Elias M."/>
            <person name="Hampl V."/>
        </authorList>
    </citation>
    <scope>NUCLEOTIDE SEQUENCE [LARGE SCALE GENOMIC DNA]</scope>
    <source>
        <strain evidence="1">NAU3</strain>
        <tissue evidence="1">Gut</tissue>
    </source>
</reference>
<dbReference type="PANTHER" id="PTHR12333:SF0">
    <property type="entry name" value="COMM DOMAIN-CONTAINING PROTEIN 10"/>
    <property type="match status" value="1"/>
</dbReference>
<dbReference type="PANTHER" id="PTHR12333">
    <property type="entry name" value="COMM DOMAIN CONTAINING PROTEIN 10"/>
    <property type="match status" value="1"/>
</dbReference>
<comment type="caution">
    <text evidence="1">The sequence shown here is derived from an EMBL/GenBank/DDBJ whole genome shotgun (WGS) entry which is preliminary data.</text>
</comment>
<dbReference type="InterPro" id="IPR037361">
    <property type="entry name" value="COMMD10"/>
</dbReference>
<evidence type="ECO:0000313" key="1">
    <source>
        <dbReference type="EMBL" id="KAK2942261.1"/>
    </source>
</evidence>
<organism evidence="1 2">
    <name type="scientific">Blattamonas nauphoetae</name>
    <dbReference type="NCBI Taxonomy" id="2049346"/>
    <lineage>
        <taxon>Eukaryota</taxon>
        <taxon>Metamonada</taxon>
        <taxon>Preaxostyla</taxon>
        <taxon>Oxymonadida</taxon>
        <taxon>Blattamonas</taxon>
    </lineage>
</organism>
<gene>
    <name evidence="1" type="ORF">BLNAU_22830</name>
</gene>
<dbReference type="EMBL" id="JARBJD010000421">
    <property type="protein sequence ID" value="KAK2942261.1"/>
    <property type="molecule type" value="Genomic_DNA"/>
</dbReference>
<dbReference type="Pfam" id="PF21672">
    <property type="entry name" value="COMM_HN"/>
    <property type="match status" value="1"/>
</dbReference>
<name>A0ABQ9WRY1_9EUKA</name>
<dbReference type="Proteomes" id="UP001281761">
    <property type="component" value="Unassembled WGS sequence"/>
</dbReference>
<proteinExistence type="predicted"/>
<sequence>MSKLFVDTRQFRAAIDVINSFEISKFTAFIRRILTTLASERTGKIFSPEEESRFMELYQLTLDELDTLTEGCSYIFEQAAYMSLKTKSFQNHLSTTSMNEDKIKVFVTVWEQGGEMYMESLKNQQFGYPPLVKDIRWELHLPLASSSTKLDRAPKAQIEFAYDIPKNTIQPSSVQSQTIGSSVPLDKQLNRLLFEMNHKELSAFAKQIELIQGQLDSLSS</sequence>
<accession>A0ABQ9WRY1</accession>
<evidence type="ECO:0000313" key="2">
    <source>
        <dbReference type="Proteomes" id="UP001281761"/>
    </source>
</evidence>
<protein>
    <submittedName>
        <fullName evidence="1">COMM domain containing 10</fullName>
    </submittedName>
</protein>